<dbReference type="GO" id="GO:0006888">
    <property type="term" value="P:endoplasmic reticulum to Golgi vesicle-mediated transport"/>
    <property type="evidence" value="ECO:0007669"/>
    <property type="project" value="InterPro"/>
</dbReference>
<feature type="transmembrane region" description="Helical" evidence="7">
    <location>
        <begin position="237"/>
        <end position="262"/>
    </location>
</feature>
<dbReference type="Pfam" id="PF00638">
    <property type="entry name" value="Ran_BP1"/>
    <property type="match status" value="1"/>
</dbReference>
<dbReference type="PROSITE" id="PS50196">
    <property type="entry name" value="RANBD1"/>
    <property type="match status" value="1"/>
</dbReference>
<comment type="caution">
    <text evidence="9">The sequence shown here is derived from an EMBL/GenBank/DDBJ whole genome shotgun (WGS) entry which is preliminary data.</text>
</comment>
<feature type="transmembrane region" description="Helical" evidence="7">
    <location>
        <begin position="183"/>
        <end position="201"/>
    </location>
</feature>
<feature type="compositionally biased region" description="Polar residues" evidence="6">
    <location>
        <begin position="808"/>
        <end position="833"/>
    </location>
</feature>
<reference evidence="9 10" key="1">
    <citation type="submission" date="2015-08" db="EMBL/GenBank/DDBJ databases">
        <title>Emmonsia species relationships and genome sequence.</title>
        <authorList>
            <person name="Cuomo C.A."/>
            <person name="Schwartz I.S."/>
            <person name="Kenyon C."/>
            <person name="De Hoog G.S."/>
            <person name="Govender N.P."/>
            <person name="Botha A."/>
            <person name="Moreno L."/>
            <person name="De Vries M."/>
            <person name="Munoz J.F."/>
            <person name="Stielow J.B."/>
        </authorList>
    </citation>
    <scope>NUCLEOTIDE SEQUENCE [LARGE SCALE GENOMIC DNA]</scope>
    <source>
        <strain evidence="9 10">EI222</strain>
    </source>
</reference>
<feature type="transmembrane region" description="Helical" evidence="7">
    <location>
        <begin position="268"/>
        <end position="292"/>
    </location>
</feature>
<dbReference type="VEuPathDB" id="FungiDB:ACJ73_01900"/>
<dbReference type="InterPro" id="IPR006977">
    <property type="entry name" value="Yip1_dom"/>
</dbReference>
<feature type="compositionally biased region" description="Basic and acidic residues" evidence="6">
    <location>
        <begin position="960"/>
        <end position="978"/>
    </location>
</feature>
<feature type="compositionally biased region" description="Polar residues" evidence="6">
    <location>
        <begin position="52"/>
        <end position="86"/>
    </location>
</feature>
<feature type="domain" description="RanBD1" evidence="8">
    <location>
        <begin position="979"/>
        <end position="1157"/>
    </location>
</feature>
<keyword evidence="5 7" id="KW-0472">Membrane</keyword>
<keyword evidence="3 7" id="KW-0812">Transmembrane</keyword>
<feature type="compositionally biased region" description="Basic and acidic residues" evidence="6">
    <location>
        <begin position="775"/>
        <end position="790"/>
    </location>
</feature>
<dbReference type="Gene3D" id="2.30.29.30">
    <property type="entry name" value="Pleckstrin-homology domain (PH domain)/Phosphotyrosine-binding domain (PTB)"/>
    <property type="match status" value="1"/>
</dbReference>
<evidence type="ECO:0000256" key="7">
    <source>
        <dbReference type="SAM" id="Phobius"/>
    </source>
</evidence>
<feature type="compositionally biased region" description="Polar residues" evidence="6">
    <location>
        <begin position="520"/>
        <end position="529"/>
    </location>
</feature>
<feature type="compositionally biased region" description="Polar residues" evidence="6">
    <location>
        <begin position="432"/>
        <end position="441"/>
    </location>
</feature>
<evidence type="ECO:0000256" key="2">
    <source>
        <dbReference type="ARBA" id="ARBA00010596"/>
    </source>
</evidence>
<feature type="region of interest" description="Disordered" evidence="6">
    <location>
        <begin position="363"/>
        <end position="846"/>
    </location>
</feature>
<dbReference type="GO" id="GO:0005802">
    <property type="term" value="C:trans-Golgi network"/>
    <property type="evidence" value="ECO:0007669"/>
    <property type="project" value="TreeGrafter"/>
</dbReference>
<comment type="similarity">
    <text evidence="2">Belongs to the YIP1 family.</text>
</comment>
<evidence type="ECO:0000256" key="5">
    <source>
        <dbReference type="ARBA" id="ARBA00023136"/>
    </source>
</evidence>
<dbReference type="EMBL" id="LGTZ01000187">
    <property type="protein sequence ID" value="OJD26718.1"/>
    <property type="molecule type" value="Genomic_DNA"/>
</dbReference>
<protein>
    <recommendedName>
        <fullName evidence="8">RanBD1 domain-containing protein</fullName>
    </recommendedName>
</protein>
<dbReference type="InterPro" id="IPR000156">
    <property type="entry name" value="Ran_bind_dom"/>
</dbReference>
<feature type="region of interest" description="Disordered" evidence="6">
    <location>
        <begin position="1"/>
        <end position="26"/>
    </location>
</feature>
<evidence type="ECO:0000256" key="6">
    <source>
        <dbReference type="SAM" id="MobiDB-lite"/>
    </source>
</evidence>
<feature type="compositionally biased region" description="Basic and acidic residues" evidence="6">
    <location>
        <begin position="558"/>
        <end position="587"/>
    </location>
</feature>
<feature type="region of interest" description="Disordered" evidence="6">
    <location>
        <begin position="42"/>
        <end position="93"/>
    </location>
</feature>
<feature type="compositionally biased region" description="Gly residues" evidence="6">
    <location>
        <begin position="1"/>
        <end position="16"/>
    </location>
</feature>
<comment type="subcellular location">
    <subcellularLocation>
        <location evidence="1">Membrane</location>
        <topology evidence="1">Multi-pass membrane protein</topology>
    </subcellularLocation>
</comment>
<feature type="region of interest" description="Disordered" evidence="6">
    <location>
        <begin position="859"/>
        <end position="895"/>
    </location>
</feature>
<feature type="region of interest" description="Disordered" evidence="6">
    <location>
        <begin position="1033"/>
        <end position="1080"/>
    </location>
</feature>
<dbReference type="STRING" id="1658174.A0A1J9QD06"/>
<name>A0A1J9QD06_9EURO</name>
<accession>A0A1J9QD06</accession>
<proteinExistence type="inferred from homology"/>
<dbReference type="Proteomes" id="UP000242791">
    <property type="component" value="Unassembled WGS sequence"/>
</dbReference>
<gene>
    <name evidence="9" type="ORF">ACJ73_01900</name>
</gene>
<feature type="compositionally biased region" description="Basic and acidic residues" evidence="6">
    <location>
        <begin position="1038"/>
        <end position="1080"/>
    </location>
</feature>
<dbReference type="Pfam" id="PF04893">
    <property type="entry name" value="Yip1"/>
    <property type="match status" value="1"/>
</dbReference>
<dbReference type="AlphaFoldDB" id="A0A1J9QD06"/>
<feature type="compositionally biased region" description="Basic and acidic residues" evidence="6">
    <location>
        <begin position="733"/>
        <end position="751"/>
    </location>
</feature>
<dbReference type="OrthoDB" id="185618at2759"/>
<feature type="compositionally biased region" description="Polar residues" evidence="6">
    <location>
        <begin position="474"/>
        <end position="486"/>
    </location>
</feature>
<evidence type="ECO:0000256" key="4">
    <source>
        <dbReference type="ARBA" id="ARBA00022989"/>
    </source>
</evidence>
<feature type="compositionally biased region" description="Basic and acidic residues" evidence="6">
    <location>
        <begin position="709"/>
        <end position="721"/>
    </location>
</feature>
<evidence type="ECO:0000256" key="3">
    <source>
        <dbReference type="ARBA" id="ARBA00022692"/>
    </source>
</evidence>
<keyword evidence="4 7" id="KW-1133">Transmembrane helix</keyword>
<dbReference type="PANTHER" id="PTHR21236">
    <property type="entry name" value="GOLGI MEMBRANE PROTEIN YIP1"/>
    <property type="match status" value="1"/>
</dbReference>
<sequence>MASGSGSGGGARGAGGTSIESPFVIEHDDDSVLDNDFLEDGTIEADDPLHTNEPTTDRTPLTGNIASTASSSSRPNISGSYLTSSIPGEDRRATQNTIDETVWATLSRDLLAVWEKMRQVLWPKYLLGGILARGGGMGAAERGETSGFGNGLGGGIRGLVGRWPDADVVLQGGMSEGLRDWDLWGPLIFCLLLSMFLSMRAQGDQASLVFSGVFCIVWIGEAVVTMQIKLLGGNISFFQSVCIIGYTLFPLVIASLLSALGLPVIARIPVYLILIAWSLAAGVSILGGSGVVKNRVVIARYIQAPSSVVWGATPSALIGLRPHVPSQHHKNRATSLICLTRPVNNGQPTVVIALKRSTHIDARNPSELARLKKSVRNRPGMSSETHQENGVLNGEPASRTPSATINPEPHSTALDTAEHADNDSQGLAPGMQEQSPISPLETQEKRDLASLSDSDDPEASNADDVGALPGARPTPQQGTRVNTPPSNAARDQERETEHKLELQEAQEQKTEETVAHKNNVENSLSNADEGSTHLKQDNNEPTPENDGAELSEGTNVQEPEKDKISHPSSDKQKDGAGERPVRQKLKETSIAGVPPPSSPEDHAMASQVASVAGADSVSDTSSVEGRGRLQRKRSRGDMNEDENHDDTSGVVNADETGHRRKRSRDSKADDQSSDNQGQSKSKLTAGDKQDITYNMDTKPVANEGGIRTPTEELKSTERDTANRILSPKKKRSRDQFDNDHLKSDALGEKCQEGATSAKIGESFDGSKGVSANRTVEGEPEKKRHRDDSLDRSSQGDSDLLSKKASAPNPFSNTLGVSPFASMSSKPTQLTSKGNTEKKEQPMTSASAFASSKLASFASSEKSPFSSLGSGSTTGLKSASPAENTTGNKPPQTSSSAFAASPFAAAAASSPFGALGGGRSAFSRSGFVTGFSAAPKLGGGVAGFAAPTGGGSAILGPAGSKHGDEKKVEEGKGGDDGKSTFEGLEEEKGDERFREQQTETGEEGEDTIFSCRGKLYHFDGKEWKERGVGVFKVNVREPANSDDKTDESSEEQQPREGEVEEKEAKEAIKAKTDEDDNTEPKKTARVIMRADGVWRVILNIPIFKGMKAGDPSGAAPKGKQVHFAGFEEGKSVPFLFRTGNEDVAKGLYVTIQELQEGL</sequence>
<evidence type="ECO:0000256" key="1">
    <source>
        <dbReference type="ARBA" id="ARBA00004141"/>
    </source>
</evidence>
<dbReference type="GO" id="GO:0016020">
    <property type="term" value="C:membrane"/>
    <property type="evidence" value="ECO:0007669"/>
    <property type="project" value="UniProtKB-SubCell"/>
</dbReference>
<evidence type="ECO:0000313" key="10">
    <source>
        <dbReference type="Proteomes" id="UP000242791"/>
    </source>
</evidence>
<dbReference type="SUPFAM" id="SSF50729">
    <property type="entry name" value="PH domain-like"/>
    <property type="match status" value="1"/>
</dbReference>
<dbReference type="InterPro" id="IPR011993">
    <property type="entry name" value="PH-like_dom_sf"/>
</dbReference>
<feature type="compositionally biased region" description="Polar residues" evidence="6">
    <location>
        <begin position="880"/>
        <end position="892"/>
    </location>
</feature>
<feature type="compositionally biased region" description="Polar residues" evidence="6">
    <location>
        <begin position="380"/>
        <end position="390"/>
    </location>
</feature>
<feature type="region of interest" description="Disordered" evidence="6">
    <location>
        <begin position="947"/>
        <end position="1005"/>
    </location>
</feature>
<evidence type="ECO:0000259" key="8">
    <source>
        <dbReference type="PROSITE" id="PS50196"/>
    </source>
</evidence>
<feature type="transmembrane region" description="Helical" evidence="7">
    <location>
        <begin position="207"/>
        <end position="225"/>
    </location>
</feature>
<keyword evidence="10" id="KW-1185">Reference proteome</keyword>
<feature type="compositionally biased region" description="Basic and acidic residues" evidence="6">
    <location>
        <begin position="490"/>
        <end position="519"/>
    </location>
</feature>
<dbReference type="SMART" id="SM00160">
    <property type="entry name" value="RanBD"/>
    <property type="match status" value="1"/>
</dbReference>
<dbReference type="PANTHER" id="PTHR21236:SF1">
    <property type="entry name" value="PROTEIN YIPF6"/>
    <property type="match status" value="1"/>
</dbReference>
<evidence type="ECO:0000313" key="9">
    <source>
        <dbReference type="EMBL" id="OJD26718.1"/>
    </source>
</evidence>
<dbReference type="InterPro" id="IPR045231">
    <property type="entry name" value="Yip1/4-like"/>
</dbReference>
<feature type="compositionally biased region" description="Low complexity" evidence="6">
    <location>
        <begin position="859"/>
        <end position="879"/>
    </location>
</feature>
<organism evidence="9 10">
    <name type="scientific">Blastomyces percursus</name>
    <dbReference type="NCBI Taxonomy" id="1658174"/>
    <lineage>
        <taxon>Eukaryota</taxon>
        <taxon>Fungi</taxon>
        <taxon>Dikarya</taxon>
        <taxon>Ascomycota</taxon>
        <taxon>Pezizomycotina</taxon>
        <taxon>Eurotiomycetes</taxon>
        <taxon>Eurotiomycetidae</taxon>
        <taxon>Onygenales</taxon>
        <taxon>Ajellomycetaceae</taxon>
        <taxon>Blastomyces</taxon>
    </lineage>
</organism>